<dbReference type="InterPro" id="IPR036942">
    <property type="entry name" value="Beta-barrel_TonB_sf"/>
</dbReference>
<protein>
    <submittedName>
        <fullName evidence="16">TonB-dependent receptor</fullName>
    </submittedName>
</protein>
<keyword evidence="17" id="KW-1185">Reference proteome</keyword>
<dbReference type="Proteomes" id="UP001176471">
    <property type="component" value="Unassembled WGS sequence"/>
</dbReference>
<dbReference type="Pfam" id="PF00593">
    <property type="entry name" value="TonB_dep_Rec_b-barrel"/>
    <property type="match status" value="1"/>
</dbReference>
<keyword evidence="10 11" id="KW-0998">Cell outer membrane</keyword>
<dbReference type="PANTHER" id="PTHR32552">
    <property type="entry name" value="FERRICHROME IRON RECEPTOR-RELATED"/>
    <property type="match status" value="1"/>
</dbReference>
<organism evidence="16 17">
    <name type="scientific">Sphingobium cyanobacteriorum</name>
    <dbReference type="NCBI Taxonomy" id="3063954"/>
    <lineage>
        <taxon>Bacteria</taxon>
        <taxon>Pseudomonadati</taxon>
        <taxon>Pseudomonadota</taxon>
        <taxon>Alphaproteobacteria</taxon>
        <taxon>Sphingomonadales</taxon>
        <taxon>Sphingomonadaceae</taxon>
        <taxon>Sphingobium</taxon>
    </lineage>
</organism>
<keyword evidence="7" id="KW-0406">Ion transport</keyword>
<dbReference type="RefSeq" id="WP_304535964.1">
    <property type="nucleotide sequence ID" value="NZ_JAUQOM010000004.1"/>
</dbReference>
<reference evidence="16" key="1">
    <citation type="submission" date="2023-07" db="EMBL/GenBank/DDBJ databases">
        <title>Bacterial whole genome sequence for Sphingobium sp. HBC34.</title>
        <authorList>
            <person name="Le V."/>
            <person name="Ko S.-R."/>
            <person name="Ahn C.-Y."/>
            <person name="Oh H.-M."/>
        </authorList>
    </citation>
    <scope>NUCLEOTIDE SEQUENCE</scope>
    <source>
        <strain evidence="16">HBC34</strain>
    </source>
</reference>
<keyword evidence="9 11" id="KW-0472">Membrane</keyword>
<evidence type="ECO:0000256" key="10">
    <source>
        <dbReference type="ARBA" id="ARBA00023237"/>
    </source>
</evidence>
<feature type="domain" description="TonB-dependent receptor plug" evidence="15">
    <location>
        <begin position="66"/>
        <end position="178"/>
    </location>
</feature>
<evidence type="ECO:0000256" key="13">
    <source>
        <dbReference type="SAM" id="SignalP"/>
    </source>
</evidence>
<sequence length="803" mass="87342">MNKQRWGVGLSLHRLSLVTTACMPLCLMAAPAYAQDQANAPAEQPSQNDAGEIVVTATRQSQLLSRVPISVVAKTQLELDKQGVRSIGDVARLTPGITFGQSTTYYGTGQSSISIRGVDSGSGIPTTGVYIDDTPVQTRQGVSPSLSNPYPQVFDLDRVEVLRGPQGTLFGSGSVGGAIRFISPKPEYQDVSIYSRAEIAATQNGAPSFELGLAGGAPLVEDKLGFRASVWTRRDGGYIDRLDRYTKKLVDRDINGQDVFSARFALGWKASETLTITPSIFYQNQFIEDGSRFELATSDPKKARYNLSLNKSPESRRDRFYLPALKMELDLGTMSLVSDSSYFTRRTRTRSDDASLSLAIFAGVTGGFLPGFEDYTPTTRSATSQKAFTQELRLQNNNSNDRFNWIVGLFYQKAKVRDQYAGEDARLLDVINVGLPEGEEPFGSLTEIFGTELYQGRYSVLQRNIHNDDQKAVYAQADYEIVDGLKVTLGGRYTIAKYRFDAFTAGPLFTTDGQSDSLKATSKDFTPKLGLSYQADQNNFFYANAAKGVRGPGVSPAVGATCAADGEAIGFNPLVSSAVNPDSIWSYELGSKNRLFGGLLQVDASVYRINWKNVQTILALPGCQQQVMLNLGNARIEGFDLALTARPVTGLTLGASVSYTKARYTTAIPGPEGTVIRRAGEPLAVAPWSVQLNGEYAQPVGDGELYGRADYTYTSHNDTPLNLDSPLVDPAIPRAPASSQLNLRVGGRFSVGADNDADFSLFVNNVTNSHPIQGLFHDTLDSTWFRAGTFRPRTAGLTLTLRR</sequence>
<keyword evidence="8 12" id="KW-0798">TonB box</keyword>
<comment type="subcellular location">
    <subcellularLocation>
        <location evidence="1 11">Cell outer membrane</location>
        <topology evidence="1 11">Multi-pass membrane protein</topology>
    </subcellularLocation>
</comment>
<evidence type="ECO:0000256" key="9">
    <source>
        <dbReference type="ARBA" id="ARBA00023136"/>
    </source>
</evidence>
<evidence type="ECO:0000256" key="4">
    <source>
        <dbReference type="ARBA" id="ARBA00022496"/>
    </source>
</evidence>
<dbReference type="InterPro" id="IPR039426">
    <property type="entry name" value="TonB-dep_rcpt-like"/>
</dbReference>
<keyword evidence="2 11" id="KW-0813">Transport</keyword>
<proteinExistence type="inferred from homology"/>
<dbReference type="EMBL" id="JAUQOM010000004">
    <property type="protein sequence ID" value="MDO7835539.1"/>
    <property type="molecule type" value="Genomic_DNA"/>
</dbReference>
<evidence type="ECO:0000256" key="8">
    <source>
        <dbReference type="ARBA" id="ARBA00023077"/>
    </source>
</evidence>
<comment type="similarity">
    <text evidence="11 12">Belongs to the TonB-dependent receptor family.</text>
</comment>
<name>A0ABT8ZNH4_9SPHN</name>
<evidence type="ECO:0000313" key="16">
    <source>
        <dbReference type="EMBL" id="MDO7835539.1"/>
    </source>
</evidence>
<evidence type="ECO:0000256" key="1">
    <source>
        <dbReference type="ARBA" id="ARBA00004571"/>
    </source>
</evidence>
<evidence type="ECO:0000259" key="14">
    <source>
        <dbReference type="Pfam" id="PF00593"/>
    </source>
</evidence>
<keyword evidence="5 11" id="KW-0812">Transmembrane</keyword>
<dbReference type="PROSITE" id="PS52016">
    <property type="entry name" value="TONB_DEPENDENT_REC_3"/>
    <property type="match status" value="1"/>
</dbReference>
<accession>A0ABT8ZNH4</accession>
<evidence type="ECO:0000256" key="2">
    <source>
        <dbReference type="ARBA" id="ARBA00022448"/>
    </source>
</evidence>
<evidence type="ECO:0000259" key="15">
    <source>
        <dbReference type="Pfam" id="PF07715"/>
    </source>
</evidence>
<keyword evidence="6" id="KW-0408">Iron</keyword>
<dbReference type="InterPro" id="IPR000531">
    <property type="entry name" value="Beta-barrel_TonB"/>
</dbReference>
<dbReference type="Gene3D" id="2.40.170.20">
    <property type="entry name" value="TonB-dependent receptor, beta-barrel domain"/>
    <property type="match status" value="1"/>
</dbReference>
<evidence type="ECO:0000256" key="3">
    <source>
        <dbReference type="ARBA" id="ARBA00022452"/>
    </source>
</evidence>
<evidence type="ECO:0000256" key="11">
    <source>
        <dbReference type="PROSITE-ProRule" id="PRU01360"/>
    </source>
</evidence>
<dbReference type="PANTHER" id="PTHR32552:SF81">
    <property type="entry name" value="TONB-DEPENDENT OUTER MEMBRANE RECEPTOR"/>
    <property type="match status" value="1"/>
</dbReference>
<evidence type="ECO:0000313" key="17">
    <source>
        <dbReference type="Proteomes" id="UP001176471"/>
    </source>
</evidence>
<dbReference type="InterPro" id="IPR012910">
    <property type="entry name" value="Plug_dom"/>
</dbReference>
<evidence type="ECO:0000256" key="12">
    <source>
        <dbReference type="RuleBase" id="RU003357"/>
    </source>
</evidence>
<keyword evidence="3 11" id="KW-1134">Transmembrane beta strand</keyword>
<gene>
    <name evidence="16" type="ORF">Q4610_10845</name>
</gene>
<dbReference type="SUPFAM" id="SSF56935">
    <property type="entry name" value="Porins"/>
    <property type="match status" value="1"/>
</dbReference>
<feature type="domain" description="TonB-dependent receptor-like beta-barrel" evidence="14">
    <location>
        <begin position="285"/>
        <end position="766"/>
    </location>
</feature>
<evidence type="ECO:0000256" key="5">
    <source>
        <dbReference type="ARBA" id="ARBA00022692"/>
    </source>
</evidence>
<dbReference type="Pfam" id="PF07715">
    <property type="entry name" value="Plug"/>
    <property type="match status" value="1"/>
</dbReference>
<comment type="caution">
    <text evidence="16">The sequence shown here is derived from an EMBL/GenBank/DDBJ whole genome shotgun (WGS) entry which is preliminary data.</text>
</comment>
<keyword evidence="13" id="KW-0732">Signal</keyword>
<evidence type="ECO:0000256" key="6">
    <source>
        <dbReference type="ARBA" id="ARBA00023004"/>
    </source>
</evidence>
<dbReference type="CDD" id="cd01347">
    <property type="entry name" value="ligand_gated_channel"/>
    <property type="match status" value="1"/>
</dbReference>
<evidence type="ECO:0000256" key="7">
    <source>
        <dbReference type="ARBA" id="ARBA00023065"/>
    </source>
</evidence>
<feature type="signal peptide" evidence="13">
    <location>
        <begin position="1"/>
        <end position="34"/>
    </location>
</feature>
<keyword evidence="16" id="KW-0675">Receptor</keyword>
<keyword evidence="4" id="KW-0410">Iron transport</keyword>
<feature type="chain" id="PRO_5045565985" evidence="13">
    <location>
        <begin position="35"/>
        <end position="803"/>
    </location>
</feature>